<dbReference type="InterPro" id="IPR027272">
    <property type="entry name" value="Piezo"/>
</dbReference>
<keyword evidence="4" id="KW-1185">Reference proteome</keyword>
<evidence type="ECO:0000313" key="3">
    <source>
        <dbReference type="EMBL" id="KAL0201781.1"/>
    </source>
</evidence>
<dbReference type="Pfam" id="PF24871">
    <property type="entry name" value="Piezo_TM1-24"/>
    <property type="match status" value="1"/>
</dbReference>
<keyword evidence="1" id="KW-1133">Transmembrane helix</keyword>
<reference evidence="3 4" key="1">
    <citation type="submission" date="2024-05" db="EMBL/GenBank/DDBJ databases">
        <title>Genome sequencing and assembly of Indian major carp, Cirrhinus mrigala (Hamilton, 1822).</title>
        <authorList>
            <person name="Mohindra V."/>
            <person name="Chowdhury L.M."/>
            <person name="Lal K."/>
            <person name="Jena J.K."/>
        </authorList>
    </citation>
    <scope>NUCLEOTIDE SEQUENCE [LARGE SCALE GENOMIC DNA]</scope>
    <source>
        <strain evidence="3">CM1030</strain>
        <tissue evidence="3">Blood</tissue>
    </source>
</reference>
<comment type="caution">
    <text evidence="3">The sequence shown here is derived from an EMBL/GenBank/DDBJ whole genome shotgun (WGS) entry which is preliminary data.</text>
</comment>
<protein>
    <recommendedName>
        <fullName evidence="2">Piezo TM1-24 domain-containing protein</fullName>
    </recommendedName>
</protein>
<accession>A0ABD0RUS1</accession>
<dbReference type="InterPro" id="IPR056769">
    <property type="entry name" value="Piezo_TM1-24"/>
</dbReference>
<name>A0ABD0RUS1_CIRMR</name>
<keyword evidence="1" id="KW-0472">Membrane</keyword>
<dbReference type="EMBL" id="JAMKFB020000002">
    <property type="protein sequence ID" value="KAL0201781.1"/>
    <property type="molecule type" value="Genomic_DNA"/>
</dbReference>
<keyword evidence="1" id="KW-0812">Transmembrane</keyword>
<evidence type="ECO:0000313" key="4">
    <source>
        <dbReference type="Proteomes" id="UP001529510"/>
    </source>
</evidence>
<feature type="domain" description="Piezo TM1-24" evidence="2">
    <location>
        <begin position="1"/>
        <end position="69"/>
    </location>
</feature>
<organism evidence="3 4">
    <name type="scientific">Cirrhinus mrigala</name>
    <name type="common">Mrigala</name>
    <dbReference type="NCBI Taxonomy" id="683832"/>
    <lineage>
        <taxon>Eukaryota</taxon>
        <taxon>Metazoa</taxon>
        <taxon>Chordata</taxon>
        <taxon>Craniata</taxon>
        <taxon>Vertebrata</taxon>
        <taxon>Euteleostomi</taxon>
        <taxon>Actinopterygii</taxon>
        <taxon>Neopterygii</taxon>
        <taxon>Teleostei</taxon>
        <taxon>Ostariophysi</taxon>
        <taxon>Cypriniformes</taxon>
        <taxon>Cyprinidae</taxon>
        <taxon>Labeoninae</taxon>
        <taxon>Labeonini</taxon>
        <taxon>Cirrhinus</taxon>
    </lineage>
</organism>
<feature type="non-terminal residue" evidence="3">
    <location>
        <position position="1"/>
    </location>
</feature>
<dbReference type="PANTHER" id="PTHR47049">
    <property type="entry name" value="PIEZO-TYPE MECHANOSENSITIVE ION CHANNEL HOMOLOG"/>
    <property type="match status" value="1"/>
</dbReference>
<gene>
    <name evidence="3" type="ORF">M9458_004968</name>
</gene>
<proteinExistence type="predicted"/>
<feature type="non-terminal residue" evidence="3">
    <location>
        <position position="70"/>
    </location>
</feature>
<sequence length="70" mass="7970">VTLPSLSSAVYFFVFLGLCTWWSLCKTFDKLLFSCLCVLMAIFSAGHLILLYSNQFQFLQEAISLNDSYT</sequence>
<dbReference type="Proteomes" id="UP001529510">
    <property type="component" value="Unassembled WGS sequence"/>
</dbReference>
<dbReference type="AlphaFoldDB" id="A0ABD0RUS1"/>
<dbReference type="PANTHER" id="PTHR47049:SF6">
    <property type="entry name" value="PIEZO-TYPE MECHANOSENSITIVE ION CHANNEL COMPONENT"/>
    <property type="match status" value="1"/>
</dbReference>
<feature type="transmembrane region" description="Helical" evidence="1">
    <location>
        <begin position="6"/>
        <end position="24"/>
    </location>
</feature>
<evidence type="ECO:0000259" key="2">
    <source>
        <dbReference type="Pfam" id="PF24871"/>
    </source>
</evidence>
<feature type="transmembrane region" description="Helical" evidence="1">
    <location>
        <begin position="31"/>
        <end position="52"/>
    </location>
</feature>
<evidence type="ECO:0000256" key="1">
    <source>
        <dbReference type="SAM" id="Phobius"/>
    </source>
</evidence>